<dbReference type="PANTHER" id="PTHR43507:SF1">
    <property type="entry name" value="NADH-UBIQUINONE OXIDOREDUCTASE CHAIN 4"/>
    <property type="match status" value="1"/>
</dbReference>
<feature type="compositionally biased region" description="Basic and acidic residues" evidence="7">
    <location>
        <begin position="109"/>
        <end position="123"/>
    </location>
</feature>
<feature type="transmembrane region" description="Helical" evidence="8">
    <location>
        <begin position="35"/>
        <end position="54"/>
    </location>
</feature>
<dbReference type="EMBL" id="JACCBT010000001">
    <property type="protein sequence ID" value="NYE17436.1"/>
    <property type="molecule type" value="Genomic_DNA"/>
</dbReference>
<feature type="transmembrane region" description="Helical" evidence="8">
    <location>
        <begin position="484"/>
        <end position="504"/>
    </location>
</feature>
<protein>
    <submittedName>
        <fullName evidence="10">NADH-quinone oxidoreductase subunit M</fullName>
    </submittedName>
</protein>
<evidence type="ECO:0000313" key="11">
    <source>
        <dbReference type="Proteomes" id="UP000591272"/>
    </source>
</evidence>
<feature type="transmembrane region" description="Helical" evidence="8">
    <location>
        <begin position="334"/>
        <end position="355"/>
    </location>
</feature>
<evidence type="ECO:0000313" key="10">
    <source>
        <dbReference type="EMBL" id="NYE17436.1"/>
    </source>
</evidence>
<name>A0A7Y9KHD2_9ACTN</name>
<keyword evidence="11" id="KW-1185">Reference proteome</keyword>
<dbReference type="Pfam" id="PF00361">
    <property type="entry name" value="Proton_antipo_M"/>
    <property type="match status" value="1"/>
</dbReference>
<feature type="transmembrane region" description="Helical" evidence="8">
    <location>
        <begin position="438"/>
        <end position="458"/>
    </location>
</feature>
<dbReference type="PANTHER" id="PTHR43507">
    <property type="entry name" value="NADH-UBIQUINONE OXIDOREDUCTASE CHAIN 4"/>
    <property type="match status" value="1"/>
</dbReference>
<comment type="subcellular location">
    <subcellularLocation>
        <location evidence="1">Endomembrane system</location>
        <topology evidence="1">Multi-pass membrane protein</topology>
    </subcellularLocation>
    <subcellularLocation>
        <location evidence="6">Membrane</location>
        <topology evidence="6">Multi-pass membrane protein</topology>
    </subcellularLocation>
</comment>
<evidence type="ECO:0000256" key="5">
    <source>
        <dbReference type="ARBA" id="ARBA00023136"/>
    </source>
</evidence>
<keyword evidence="5 8" id="KW-0472">Membrane</keyword>
<evidence type="ECO:0000256" key="3">
    <source>
        <dbReference type="ARBA" id="ARBA00022692"/>
    </source>
</evidence>
<evidence type="ECO:0000256" key="2">
    <source>
        <dbReference type="ARBA" id="ARBA00009025"/>
    </source>
</evidence>
<feature type="transmembrane region" description="Helical" evidence="8">
    <location>
        <begin position="157"/>
        <end position="177"/>
    </location>
</feature>
<dbReference type="InterPro" id="IPR001750">
    <property type="entry name" value="ND/Mrp_TM"/>
</dbReference>
<gene>
    <name evidence="10" type="ORF">BJ999_007732</name>
</gene>
<dbReference type="PRINTS" id="PR01437">
    <property type="entry name" value="NUOXDRDTASE4"/>
</dbReference>
<evidence type="ECO:0000256" key="4">
    <source>
        <dbReference type="ARBA" id="ARBA00022989"/>
    </source>
</evidence>
<evidence type="ECO:0000256" key="8">
    <source>
        <dbReference type="SAM" id="Phobius"/>
    </source>
</evidence>
<dbReference type="GO" id="GO:0015990">
    <property type="term" value="P:electron transport coupled proton transport"/>
    <property type="evidence" value="ECO:0007669"/>
    <property type="project" value="TreeGrafter"/>
</dbReference>
<dbReference type="NCBIfam" id="TIGR01972">
    <property type="entry name" value="NDH_I_M"/>
    <property type="match status" value="1"/>
</dbReference>
<evidence type="ECO:0000256" key="7">
    <source>
        <dbReference type="SAM" id="MobiDB-lite"/>
    </source>
</evidence>
<feature type="domain" description="NADH:quinone oxidoreductase/Mrp antiporter transmembrane" evidence="9">
    <location>
        <begin position="153"/>
        <end position="450"/>
    </location>
</feature>
<sequence>MSDFPWLSVLIALPLAGAVLLTAIPREREALAKQFSLGVSLVVAVLTGVMAAGFDAGGARFQFTEKYWWIKEFGVHWAVGVDGVALVLILLSVILVPLVMLASWNEADRSGGVDAPARDEAGRGHGGGTQRSVKTYFALLLTMEAAMIGVFAATDVFLFYVFFEAMLIPVYFIIGYYGGAQRSYAAVKFLLYSLFGGLLMLVAVIWLYPLSSRSVDEGGLGHGTFMFDELSKMNIDPTTAKWLFLGFFVAFAIKAPMVPVHTWLPDAAQQSPAGALVLIVGVLDKVGTYGMLRFCLELFPGAAKWATPVVLAFAVLSIIYGAVLAIGQVDMKRLIAYTSVSHFGFIVLGIFAMTSQGQSGAALYMVNHGFSTGALFLVVGFMIVRRRSARISDFGGVQKVAPVLAGMFLVAGLSALSLPGLSTFVSEFLVIVGTFSRYEWAGALAVSGVVLAAIYVLWMYQRTMGGPKTPAVEGMKDLSAREKWALAPIIAIIVAMGLFPQPVLHVINPSVGHTLARVGEHDPAPDITGNVAENGARP</sequence>
<feature type="transmembrane region" description="Helical" evidence="8">
    <location>
        <begin position="189"/>
        <end position="208"/>
    </location>
</feature>
<dbReference type="GO" id="GO:0012505">
    <property type="term" value="C:endomembrane system"/>
    <property type="evidence" value="ECO:0007669"/>
    <property type="project" value="UniProtKB-SubCell"/>
</dbReference>
<evidence type="ECO:0000256" key="1">
    <source>
        <dbReference type="ARBA" id="ARBA00004127"/>
    </source>
</evidence>
<dbReference type="NCBIfam" id="NF004500">
    <property type="entry name" value="PRK05846.1-4"/>
    <property type="match status" value="1"/>
</dbReference>
<feature type="transmembrane region" description="Helical" evidence="8">
    <location>
        <begin position="133"/>
        <end position="151"/>
    </location>
</feature>
<feature type="transmembrane region" description="Helical" evidence="8">
    <location>
        <begin position="6"/>
        <end position="23"/>
    </location>
</feature>
<comment type="similarity">
    <text evidence="2">Belongs to the complex I subunit 4 family.</text>
</comment>
<feature type="transmembrane region" description="Helical" evidence="8">
    <location>
        <begin position="305"/>
        <end position="327"/>
    </location>
</feature>
<dbReference type="InterPro" id="IPR003918">
    <property type="entry name" value="NADH_UbQ_OxRdtase"/>
</dbReference>
<dbReference type="AlphaFoldDB" id="A0A7Y9KHD2"/>
<accession>A0A7Y9KHD2</accession>
<dbReference type="GO" id="GO:0048039">
    <property type="term" value="F:ubiquinone binding"/>
    <property type="evidence" value="ECO:0007669"/>
    <property type="project" value="TreeGrafter"/>
</dbReference>
<feature type="transmembrane region" description="Helical" evidence="8">
    <location>
        <begin position="361"/>
        <end position="384"/>
    </location>
</feature>
<proteinExistence type="inferred from homology"/>
<feature type="transmembrane region" description="Helical" evidence="8">
    <location>
        <begin position="242"/>
        <end position="264"/>
    </location>
</feature>
<dbReference type="GO" id="GO:0008137">
    <property type="term" value="F:NADH dehydrogenase (ubiquinone) activity"/>
    <property type="evidence" value="ECO:0007669"/>
    <property type="project" value="InterPro"/>
</dbReference>
<dbReference type="GO" id="GO:0016020">
    <property type="term" value="C:membrane"/>
    <property type="evidence" value="ECO:0007669"/>
    <property type="project" value="UniProtKB-SubCell"/>
</dbReference>
<evidence type="ECO:0000259" key="9">
    <source>
        <dbReference type="Pfam" id="PF00361"/>
    </source>
</evidence>
<keyword evidence="4 8" id="KW-1133">Transmembrane helix</keyword>
<feature type="transmembrane region" description="Helical" evidence="8">
    <location>
        <begin position="396"/>
        <end position="418"/>
    </location>
</feature>
<feature type="region of interest" description="Disordered" evidence="7">
    <location>
        <begin position="109"/>
        <end position="129"/>
    </location>
</feature>
<reference evidence="10 11" key="1">
    <citation type="submission" date="2020-07" db="EMBL/GenBank/DDBJ databases">
        <title>Sequencing the genomes of 1000 actinobacteria strains.</title>
        <authorList>
            <person name="Klenk H.-P."/>
        </authorList>
    </citation>
    <scope>NUCLEOTIDE SEQUENCE [LARGE SCALE GENOMIC DNA]</scope>
    <source>
        <strain evidence="10 11">DSM 43461</strain>
    </source>
</reference>
<keyword evidence="3 6" id="KW-0812">Transmembrane</keyword>
<dbReference type="RefSeq" id="WP_179837782.1">
    <property type="nucleotide sequence ID" value="NZ_BMRD01000021.1"/>
</dbReference>
<dbReference type="GO" id="GO:0003954">
    <property type="term" value="F:NADH dehydrogenase activity"/>
    <property type="evidence" value="ECO:0007669"/>
    <property type="project" value="TreeGrafter"/>
</dbReference>
<organism evidence="10 11">
    <name type="scientific">Actinomadura citrea</name>
    <dbReference type="NCBI Taxonomy" id="46158"/>
    <lineage>
        <taxon>Bacteria</taxon>
        <taxon>Bacillati</taxon>
        <taxon>Actinomycetota</taxon>
        <taxon>Actinomycetes</taxon>
        <taxon>Streptosporangiales</taxon>
        <taxon>Thermomonosporaceae</taxon>
        <taxon>Actinomadura</taxon>
    </lineage>
</organism>
<comment type="caution">
    <text evidence="10">The sequence shown here is derived from an EMBL/GenBank/DDBJ whole genome shotgun (WGS) entry which is preliminary data.</text>
</comment>
<dbReference type="InterPro" id="IPR010227">
    <property type="entry name" value="NADH_Q_OxRdtase_chainM/4"/>
</dbReference>
<dbReference type="GO" id="GO:0042773">
    <property type="term" value="P:ATP synthesis coupled electron transport"/>
    <property type="evidence" value="ECO:0007669"/>
    <property type="project" value="InterPro"/>
</dbReference>
<evidence type="ECO:0000256" key="6">
    <source>
        <dbReference type="RuleBase" id="RU000320"/>
    </source>
</evidence>
<dbReference type="Proteomes" id="UP000591272">
    <property type="component" value="Unassembled WGS sequence"/>
</dbReference>
<feature type="transmembrane region" description="Helical" evidence="8">
    <location>
        <begin position="276"/>
        <end position="299"/>
    </location>
</feature>
<feature type="transmembrane region" description="Helical" evidence="8">
    <location>
        <begin position="74"/>
        <end position="101"/>
    </location>
</feature>